<evidence type="ECO:0000256" key="2">
    <source>
        <dbReference type="ARBA" id="ARBA00022475"/>
    </source>
</evidence>
<keyword evidence="7" id="KW-0813">Transport</keyword>
<dbReference type="Proteomes" id="UP000786875">
    <property type="component" value="Unassembled WGS sequence"/>
</dbReference>
<keyword evidence="3 7" id="KW-0812">Transmembrane</keyword>
<dbReference type="NCBIfam" id="TIGR00773">
    <property type="entry name" value="NhaA"/>
    <property type="match status" value="1"/>
</dbReference>
<proteinExistence type="inferred from homology"/>
<feature type="transmembrane region" description="Helical" evidence="7">
    <location>
        <begin position="192"/>
        <end position="209"/>
    </location>
</feature>
<keyword evidence="6 7" id="KW-0739">Sodium transport</keyword>
<organism evidence="8 9">
    <name type="scientific">Rosenbergiella australiborealis</name>
    <dbReference type="NCBI Taxonomy" id="1544696"/>
    <lineage>
        <taxon>Bacteria</taxon>
        <taxon>Pseudomonadati</taxon>
        <taxon>Pseudomonadota</taxon>
        <taxon>Gammaproteobacteria</taxon>
        <taxon>Enterobacterales</taxon>
        <taxon>Erwiniaceae</taxon>
        <taxon>Rosenbergiella</taxon>
    </lineage>
</organism>
<gene>
    <name evidence="7 8" type="primary">nhaA</name>
    <name evidence="8" type="ORF">HGT73_14175</name>
</gene>
<protein>
    <recommendedName>
        <fullName evidence="7">Na(+)/H(+) antiporter NhaA</fullName>
    </recommendedName>
    <alternativeName>
        <fullName evidence="7">Sodium/proton antiporter NhaA</fullName>
    </alternativeName>
</protein>
<evidence type="ECO:0000256" key="3">
    <source>
        <dbReference type="ARBA" id="ARBA00022692"/>
    </source>
</evidence>
<dbReference type="HAMAP" id="MF_01844">
    <property type="entry name" value="NhaA"/>
    <property type="match status" value="1"/>
</dbReference>
<keyword evidence="4 7" id="KW-1133">Transmembrane helix</keyword>
<feature type="transmembrane region" description="Helical" evidence="7">
    <location>
        <begin position="117"/>
        <end position="135"/>
    </location>
</feature>
<keyword evidence="7" id="KW-0406">Ion transport</keyword>
<keyword evidence="5 7" id="KW-0472">Membrane</keyword>
<dbReference type="PANTHER" id="PTHR30341">
    <property type="entry name" value="SODIUM ION/PROTON ANTIPORTER NHAA-RELATED"/>
    <property type="match status" value="1"/>
</dbReference>
<dbReference type="RefSeq" id="WP_214215910.1">
    <property type="nucleotide sequence ID" value="NZ_JABBFO010000021.1"/>
</dbReference>
<feature type="transmembrane region" description="Helical" evidence="7">
    <location>
        <begin position="85"/>
        <end position="105"/>
    </location>
</feature>
<evidence type="ECO:0000256" key="6">
    <source>
        <dbReference type="ARBA" id="ARBA00023201"/>
    </source>
</evidence>
<dbReference type="Pfam" id="PF06965">
    <property type="entry name" value="Na_H_antiport_1"/>
    <property type="match status" value="1"/>
</dbReference>
<sequence length="381" mass="40720">MTLNKILHSPVAAGILLILTSLAAIIVCNTDGERFYTSFIHASVSGMSIEKLVNDVLMSLFFLLVGLEIKREFLTGQLAQWSQRILPGAAAIGGMIVPAAIYLLINRHHPQTFSGWAIPSATDIAFSLGILSLLGNKVPTSLKVFLAALAIIDDLGAVVIIALFYTAQIDVVMLGGAMLTVIGLILLNRRGVIALPIYIFLGLLLWYFIERSGIHATVAGVLLALCIPHSGQKLGQPSPLLKLEHRLAPWVSFLIIPIFGFVNAGVSFIHTTSDQLISALPLGIMLGLFVGKQLGISLTAFILIIFGWAQLPKGATYCQFYGVATLCGIGFTMSLFIGSLAFASHPVLLDEVKIGVLGGSFLSAIFGVILLLFAGRHQSSQ</sequence>
<evidence type="ECO:0000256" key="7">
    <source>
        <dbReference type="HAMAP-Rule" id="MF_01844"/>
    </source>
</evidence>
<dbReference type="NCBIfam" id="NF007112">
    <property type="entry name" value="PRK09561.1"/>
    <property type="match status" value="1"/>
</dbReference>
<feature type="transmembrane region" description="Helical" evidence="7">
    <location>
        <begin position="144"/>
        <end position="165"/>
    </location>
</feature>
<name>A0ABS5TAF5_9GAMM</name>
<feature type="transmembrane region" description="Helical" evidence="7">
    <location>
        <begin position="282"/>
        <end position="308"/>
    </location>
</feature>
<feature type="transmembrane region" description="Helical" evidence="7">
    <location>
        <begin position="247"/>
        <end position="270"/>
    </location>
</feature>
<comment type="subcellular location">
    <subcellularLocation>
        <location evidence="1">Cell inner membrane</location>
        <topology evidence="1">Multi-pass membrane protein</topology>
    </subcellularLocation>
    <subcellularLocation>
        <location evidence="7">Cell membrane</location>
        <topology evidence="7">Multi-pass membrane protein</topology>
    </subcellularLocation>
</comment>
<dbReference type="EMBL" id="JABBFO010000021">
    <property type="protein sequence ID" value="MBT0728490.1"/>
    <property type="molecule type" value="Genomic_DNA"/>
</dbReference>
<comment type="caution">
    <text evidence="8">The sequence shown here is derived from an EMBL/GenBank/DDBJ whole genome shotgun (WGS) entry which is preliminary data.</text>
</comment>
<feature type="transmembrane region" description="Helical" evidence="7">
    <location>
        <begin position="171"/>
        <end position="187"/>
    </location>
</feature>
<keyword evidence="7" id="KW-0915">Sodium</keyword>
<comment type="similarity">
    <text evidence="7">Belongs to the NhaA Na(+)/H(+) (TC 2.A.33) antiporter family.</text>
</comment>
<feature type="transmembrane region" description="Helical" evidence="7">
    <location>
        <begin position="354"/>
        <end position="374"/>
    </location>
</feature>
<keyword evidence="9" id="KW-1185">Reference proteome</keyword>
<evidence type="ECO:0000313" key="8">
    <source>
        <dbReference type="EMBL" id="MBT0728490.1"/>
    </source>
</evidence>
<evidence type="ECO:0000256" key="4">
    <source>
        <dbReference type="ARBA" id="ARBA00022989"/>
    </source>
</evidence>
<dbReference type="InterPro" id="IPR023171">
    <property type="entry name" value="Na/H_antiporter_dom_sf"/>
</dbReference>
<accession>A0ABS5TAF5</accession>
<feature type="transmembrane region" description="Helical" evidence="7">
    <location>
        <begin position="320"/>
        <end position="342"/>
    </location>
</feature>
<evidence type="ECO:0000256" key="5">
    <source>
        <dbReference type="ARBA" id="ARBA00023136"/>
    </source>
</evidence>
<reference evidence="8 9" key="1">
    <citation type="submission" date="2020-04" db="EMBL/GenBank/DDBJ databases">
        <title>Genome sequencing of Rosenbergiella species.</title>
        <authorList>
            <person name="Alvarez-Perez S."/>
            <person name="Lievens B."/>
        </authorList>
    </citation>
    <scope>NUCLEOTIDE SEQUENCE [LARGE SCALE GENOMIC DNA]</scope>
    <source>
        <strain evidence="8 9">CdVSA20.1</strain>
    </source>
</reference>
<keyword evidence="7" id="KW-0050">Antiport</keyword>
<dbReference type="Gene3D" id="1.20.1530.10">
    <property type="entry name" value="Na+/H+ antiporter like domain"/>
    <property type="match status" value="1"/>
</dbReference>
<comment type="catalytic activity">
    <reaction evidence="7">
        <text>Na(+)(in) + 2 H(+)(out) = Na(+)(out) + 2 H(+)(in)</text>
        <dbReference type="Rhea" id="RHEA:29251"/>
        <dbReference type="ChEBI" id="CHEBI:15378"/>
        <dbReference type="ChEBI" id="CHEBI:29101"/>
    </reaction>
</comment>
<evidence type="ECO:0000256" key="1">
    <source>
        <dbReference type="ARBA" id="ARBA00004429"/>
    </source>
</evidence>
<keyword evidence="2 7" id="KW-1003">Cell membrane</keyword>
<comment type="function">
    <text evidence="7">Na(+)/H(+) antiporter that extrudes sodium in exchange for external protons.</text>
</comment>
<dbReference type="InterPro" id="IPR004670">
    <property type="entry name" value="NhaA"/>
</dbReference>
<dbReference type="PANTHER" id="PTHR30341:SF0">
    <property type="entry name" value="NA(+)_H(+) ANTIPORTER NHAA"/>
    <property type="match status" value="1"/>
</dbReference>
<evidence type="ECO:0000313" key="9">
    <source>
        <dbReference type="Proteomes" id="UP000786875"/>
    </source>
</evidence>
<dbReference type="NCBIfam" id="NF007111">
    <property type="entry name" value="PRK09560.1"/>
    <property type="match status" value="1"/>
</dbReference>